<dbReference type="EMBL" id="JH818992">
    <property type="protein sequence ID" value="EKC25861.1"/>
    <property type="molecule type" value="Genomic_DNA"/>
</dbReference>
<evidence type="ECO:0000313" key="1">
    <source>
        <dbReference type="EMBL" id="EKC25861.1"/>
    </source>
</evidence>
<dbReference type="InParanoid" id="K1QWB3"/>
<reference evidence="1" key="1">
    <citation type="journal article" date="2012" name="Nature">
        <title>The oyster genome reveals stress adaptation and complexity of shell formation.</title>
        <authorList>
            <person name="Zhang G."/>
            <person name="Fang X."/>
            <person name="Guo X."/>
            <person name="Li L."/>
            <person name="Luo R."/>
            <person name="Xu F."/>
            <person name="Yang P."/>
            <person name="Zhang L."/>
            <person name="Wang X."/>
            <person name="Qi H."/>
            <person name="Xiong Z."/>
            <person name="Que H."/>
            <person name="Xie Y."/>
            <person name="Holland P.W."/>
            <person name="Paps J."/>
            <person name="Zhu Y."/>
            <person name="Wu F."/>
            <person name="Chen Y."/>
            <person name="Wang J."/>
            <person name="Peng C."/>
            <person name="Meng J."/>
            <person name="Yang L."/>
            <person name="Liu J."/>
            <person name="Wen B."/>
            <person name="Zhang N."/>
            <person name="Huang Z."/>
            <person name="Zhu Q."/>
            <person name="Feng Y."/>
            <person name="Mount A."/>
            <person name="Hedgecock D."/>
            <person name="Xu Z."/>
            <person name="Liu Y."/>
            <person name="Domazet-Loso T."/>
            <person name="Du Y."/>
            <person name="Sun X."/>
            <person name="Zhang S."/>
            <person name="Liu B."/>
            <person name="Cheng P."/>
            <person name="Jiang X."/>
            <person name="Li J."/>
            <person name="Fan D."/>
            <person name="Wang W."/>
            <person name="Fu W."/>
            <person name="Wang T."/>
            <person name="Wang B."/>
            <person name="Zhang J."/>
            <person name="Peng Z."/>
            <person name="Li Y."/>
            <person name="Li N."/>
            <person name="Wang J."/>
            <person name="Chen M."/>
            <person name="He Y."/>
            <person name="Tan F."/>
            <person name="Song X."/>
            <person name="Zheng Q."/>
            <person name="Huang R."/>
            <person name="Yang H."/>
            <person name="Du X."/>
            <person name="Chen L."/>
            <person name="Yang M."/>
            <person name="Gaffney P.M."/>
            <person name="Wang S."/>
            <person name="Luo L."/>
            <person name="She Z."/>
            <person name="Ming Y."/>
            <person name="Huang W."/>
            <person name="Zhang S."/>
            <person name="Huang B."/>
            <person name="Zhang Y."/>
            <person name="Qu T."/>
            <person name="Ni P."/>
            <person name="Miao G."/>
            <person name="Wang J."/>
            <person name="Wang Q."/>
            <person name="Steinberg C.E."/>
            <person name="Wang H."/>
            <person name="Li N."/>
            <person name="Qian L."/>
            <person name="Zhang G."/>
            <person name="Li Y."/>
            <person name="Yang H."/>
            <person name="Liu X."/>
            <person name="Wang J."/>
            <person name="Yin Y."/>
            <person name="Wang J."/>
        </authorList>
    </citation>
    <scope>NUCLEOTIDE SEQUENCE [LARGE SCALE GENOMIC DNA]</scope>
    <source>
        <strain evidence="1">05x7-T-G4-1.051#20</strain>
    </source>
</reference>
<proteinExistence type="predicted"/>
<dbReference type="HOGENOM" id="CLU_1715033_0_0_1"/>
<accession>K1QWB3</accession>
<dbReference type="AlphaFoldDB" id="K1QWB3"/>
<gene>
    <name evidence="1" type="ORF">CGI_10005437</name>
</gene>
<name>K1QWB3_MAGGI</name>
<protein>
    <submittedName>
        <fullName evidence="1">Uncharacterized protein</fullName>
    </submittedName>
</protein>
<organism evidence="1">
    <name type="scientific">Magallana gigas</name>
    <name type="common">Pacific oyster</name>
    <name type="synonym">Crassostrea gigas</name>
    <dbReference type="NCBI Taxonomy" id="29159"/>
    <lineage>
        <taxon>Eukaryota</taxon>
        <taxon>Metazoa</taxon>
        <taxon>Spiralia</taxon>
        <taxon>Lophotrochozoa</taxon>
        <taxon>Mollusca</taxon>
        <taxon>Bivalvia</taxon>
        <taxon>Autobranchia</taxon>
        <taxon>Pteriomorphia</taxon>
        <taxon>Ostreida</taxon>
        <taxon>Ostreoidea</taxon>
        <taxon>Ostreidae</taxon>
        <taxon>Magallana</taxon>
    </lineage>
</organism>
<sequence>MISLQPTRRSSVRFLGDMTFTMKYGLERGTKYYNVMFFCLYYCQSDQADNEFENFCGEFLKDMSLKKLKVEEPAAGRIFLVLELPLKNRQNNVDVLTSDIEYITRKHLLEDWKSGGKVLDLKKWSKETESTFKGVNVPVRRPKRNHEVKVVHD</sequence>